<dbReference type="RefSeq" id="WP_349759529.1">
    <property type="nucleotide sequence ID" value="NZ_JBEGCI010000015.1"/>
</dbReference>
<reference evidence="2 3" key="1">
    <citation type="submission" date="2024-05" db="EMBL/GenBank/DDBJ databases">
        <title>Halomonas sp. CS7 16S ribosomal RNA gene Genome sequencing and assembly.</title>
        <authorList>
            <person name="Yook S."/>
        </authorList>
    </citation>
    <scope>NUCLEOTIDE SEQUENCE [LARGE SCALE GENOMIC DNA]</scope>
    <source>
        <strain evidence="2 3">CS7</strain>
    </source>
</reference>
<dbReference type="SUPFAM" id="SSF55729">
    <property type="entry name" value="Acyl-CoA N-acyltransferases (Nat)"/>
    <property type="match status" value="1"/>
</dbReference>
<dbReference type="EMBL" id="JBEGCI010000015">
    <property type="protein sequence ID" value="MEQ6890037.1"/>
    <property type="molecule type" value="Genomic_DNA"/>
</dbReference>
<dbReference type="InterPro" id="IPR000182">
    <property type="entry name" value="GNAT_dom"/>
</dbReference>
<keyword evidence="3" id="KW-1185">Reference proteome</keyword>
<dbReference type="InterPro" id="IPR016181">
    <property type="entry name" value="Acyl_CoA_acyltransferase"/>
</dbReference>
<comment type="caution">
    <text evidence="2">The sequence shown here is derived from an EMBL/GenBank/DDBJ whole genome shotgun (WGS) entry which is preliminary data.</text>
</comment>
<evidence type="ECO:0000313" key="3">
    <source>
        <dbReference type="Proteomes" id="UP001472978"/>
    </source>
</evidence>
<organism evidence="2 3">
    <name type="scientific">Halomonas pelophila</name>
    <dbReference type="NCBI Taxonomy" id="3151122"/>
    <lineage>
        <taxon>Bacteria</taxon>
        <taxon>Pseudomonadati</taxon>
        <taxon>Pseudomonadota</taxon>
        <taxon>Gammaproteobacteria</taxon>
        <taxon>Oceanospirillales</taxon>
        <taxon>Halomonadaceae</taxon>
        <taxon>Halomonas</taxon>
    </lineage>
</organism>
<evidence type="ECO:0000259" key="1">
    <source>
        <dbReference type="PROSITE" id="PS51186"/>
    </source>
</evidence>
<dbReference type="Gene3D" id="3.40.630.30">
    <property type="match status" value="1"/>
</dbReference>
<feature type="domain" description="N-acetyltransferase" evidence="1">
    <location>
        <begin position="52"/>
        <end position="197"/>
    </location>
</feature>
<sequence length="197" mass="23570">MITRVLLFIKHHLPWVWQLVEWLNARLFELLHRRRMQRQTQRAFAEFSLEGFSFRPIRSEELPQLMALLERQGEARLHYFRPHDFTLLSLRRVCANPAFLMFGVWDDHGTLVGYFFLRCFWNHRCFVGRLIDQPSEGQGIGRVMNQIMYHTAWWSGFRCMTTISKHNHAVMRSHQNNPHARIVGELSNDYLLVEFVS</sequence>
<dbReference type="PROSITE" id="PS51186">
    <property type="entry name" value="GNAT"/>
    <property type="match status" value="1"/>
</dbReference>
<name>A0ABV1N8G8_9GAMM</name>
<accession>A0ABV1N8G8</accession>
<gene>
    <name evidence="2" type="ORF">ABE957_15290</name>
</gene>
<dbReference type="Proteomes" id="UP001472978">
    <property type="component" value="Unassembled WGS sequence"/>
</dbReference>
<evidence type="ECO:0000313" key="2">
    <source>
        <dbReference type="EMBL" id="MEQ6890037.1"/>
    </source>
</evidence>
<protein>
    <recommendedName>
        <fullName evidence="1">N-acetyltransferase domain-containing protein</fullName>
    </recommendedName>
</protein>
<proteinExistence type="predicted"/>